<feature type="transmembrane region" description="Helical" evidence="1">
    <location>
        <begin position="17"/>
        <end position="38"/>
    </location>
</feature>
<evidence type="ECO:0000313" key="2">
    <source>
        <dbReference type="EMBL" id="CCI21582.1"/>
    </source>
</evidence>
<reference evidence="2 3" key="1">
    <citation type="submission" date="2012-04" db="EMBL/GenBank/DDBJ databases">
        <authorList>
            <person name="Genoscope - CEA"/>
        </authorList>
    </citation>
    <scope>NUCLEOTIDE SEQUENCE [LARGE SCALE GENOMIC DNA]</scope>
    <source>
        <strain evidence="2 3">9808</strain>
    </source>
</reference>
<evidence type="ECO:0000256" key="1">
    <source>
        <dbReference type="SAM" id="Phobius"/>
    </source>
</evidence>
<comment type="caution">
    <text evidence="2">The sequence shown here is derived from an EMBL/GenBank/DDBJ whole genome shotgun (WGS) entry which is preliminary data.</text>
</comment>
<keyword evidence="1" id="KW-1133">Transmembrane helix</keyword>
<dbReference type="AlphaFoldDB" id="I4HHQ8"/>
<dbReference type="RefSeq" id="WP_002792127.1">
    <property type="nucleotide sequence ID" value="NZ_HE973585.1"/>
</dbReference>
<accession>I4HHQ8</accession>
<proteinExistence type="predicted"/>
<keyword evidence="1" id="KW-0812">Transmembrane</keyword>
<dbReference type="EMBL" id="CAIN01000049">
    <property type="protein sequence ID" value="CCI21582.1"/>
    <property type="molecule type" value="Genomic_DNA"/>
</dbReference>
<gene>
    <name evidence="2" type="ORF">MICAG_1420002</name>
</gene>
<sequence length="219" mass="24376">MLENENSKKDNWDKFEIFSKFLGAVVLVFIPIVIKLGADSISDSMERGKMIQVLISDFTKNEQQRKDFALIALDTAIPIKEECTFLWIWNCKLNPEKDKVVDSAILLLSNLVKNASRDTFTRDIEIETTRKIISRRAGGGKVGEKFFCNTLKYQIARIANPTSPQDVSNKSGSGEVVRKVGSSDIIANLLNDPKCLPLTSNNANLSPNLDLEGASHLCK</sequence>
<dbReference type="Proteomes" id="UP000005291">
    <property type="component" value="Unassembled WGS sequence"/>
</dbReference>
<protein>
    <submittedName>
        <fullName evidence="2">Uncharacterized protein</fullName>
    </submittedName>
</protein>
<keyword evidence="1" id="KW-0472">Membrane</keyword>
<organism evidence="2 3">
    <name type="scientific">Microcystis aeruginosa PCC 9808</name>
    <dbReference type="NCBI Taxonomy" id="1160284"/>
    <lineage>
        <taxon>Bacteria</taxon>
        <taxon>Bacillati</taxon>
        <taxon>Cyanobacteriota</taxon>
        <taxon>Cyanophyceae</taxon>
        <taxon>Oscillatoriophycideae</taxon>
        <taxon>Chroococcales</taxon>
        <taxon>Microcystaceae</taxon>
        <taxon>Microcystis</taxon>
    </lineage>
</organism>
<name>I4HHQ8_MICAE</name>
<dbReference type="HOGENOM" id="CLU_1260232_0_0_3"/>
<evidence type="ECO:0000313" key="3">
    <source>
        <dbReference type="Proteomes" id="UP000005291"/>
    </source>
</evidence>